<dbReference type="AlphaFoldDB" id="A0A2T3NX27"/>
<name>A0A2T3NX27_9GAMM</name>
<organism evidence="1 2">
    <name type="scientific">Photobacterium sanctipauli</name>
    <dbReference type="NCBI Taxonomy" id="1342794"/>
    <lineage>
        <taxon>Bacteria</taxon>
        <taxon>Pseudomonadati</taxon>
        <taxon>Pseudomonadota</taxon>
        <taxon>Gammaproteobacteria</taxon>
        <taxon>Vibrionales</taxon>
        <taxon>Vibrionaceae</taxon>
        <taxon>Photobacterium</taxon>
    </lineage>
</organism>
<accession>A0A2T3NX27</accession>
<protein>
    <submittedName>
        <fullName evidence="1">Uncharacterized protein</fullName>
    </submittedName>
</protein>
<dbReference type="Proteomes" id="UP000241771">
    <property type="component" value="Unassembled WGS sequence"/>
</dbReference>
<proteinExistence type="predicted"/>
<sequence length="61" mass="7194">MMTESRHWRLSFIYMLFDLEPLGLQGYTLPCLALPCLALPCLQDYKFSLNLHLEAAWIYNK</sequence>
<keyword evidence="2" id="KW-1185">Reference proteome</keyword>
<comment type="caution">
    <text evidence="1">The sequence shown here is derived from an EMBL/GenBank/DDBJ whole genome shotgun (WGS) entry which is preliminary data.</text>
</comment>
<dbReference type="EMBL" id="PYMA01000003">
    <property type="protein sequence ID" value="PSW20853.1"/>
    <property type="molecule type" value="Genomic_DNA"/>
</dbReference>
<evidence type="ECO:0000313" key="2">
    <source>
        <dbReference type="Proteomes" id="UP000241771"/>
    </source>
</evidence>
<reference evidence="1 2" key="1">
    <citation type="submission" date="2018-01" db="EMBL/GenBank/DDBJ databases">
        <title>Whole genome sequencing of Histamine producing bacteria.</title>
        <authorList>
            <person name="Butler K."/>
        </authorList>
    </citation>
    <scope>NUCLEOTIDE SEQUENCE [LARGE SCALE GENOMIC DNA]</scope>
    <source>
        <strain evidence="1 2">DSM 100436</strain>
    </source>
</reference>
<evidence type="ECO:0000313" key="1">
    <source>
        <dbReference type="EMBL" id="PSW20853.1"/>
    </source>
</evidence>
<gene>
    <name evidence="1" type="ORF">C9I98_08440</name>
</gene>